<protein>
    <submittedName>
        <fullName evidence="2">ABC-type cobalt transport system substrate-binding protein</fullName>
    </submittedName>
</protein>
<keyword evidence="3" id="KW-1185">Reference proteome</keyword>
<feature type="transmembrane region" description="Helical" evidence="1">
    <location>
        <begin position="6"/>
        <end position="26"/>
    </location>
</feature>
<organism evidence="2 3">
    <name type="scientific">Aureibacter tunicatorum</name>
    <dbReference type="NCBI Taxonomy" id="866807"/>
    <lineage>
        <taxon>Bacteria</taxon>
        <taxon>Pseudomonadati</taxon>
        <taxon>Bacteroidota</taxon>
        <taxon>Cytophagia</taxon>
        <taxon>Cytophagales</taxon>
        <taxon>Persicobacteraceae</taxon>
        <taxon>Aureibacter</taxon>
    </lineage>
</organism>
<proteinExistence type="predicted"/>
<dbReference type="RefSeq" id="WP_309939498.1">
    <property type="nucleotide sequence ID" value="NZ_AP025305.1"/>
</dbReference>
<keyword evidence="1" id="KW-0812">Transmembrane</keyword>
<keyword evidence="1" id="KW-0472">Membrane</keyword>
<dbReference type="AlphaFoldDB" id="A0AAE4BTA3"/>
<comment type="caution">
    <text evidence="2">The sequence shown here is derived from an EMBL/GenBank/DDBJ whole genome shotgun (WGS) entry which is preliminary data.</text>
</comment>
<reference evidence="2" key="1">
    <citation type="submission" date="2023-07" db="EMBL/GenBank/DDBJ databases">
        <title>Genomic Encyclopedia of Type Strains, Phase IV (KMG-IV): sequencing the most valuable type-strain genomes for metagenomic binning, comparative biology and taxonomic classification.</title>
        <authorList>
            <person name="Goeker M."/>
        </authorList>
    </citation>
    <scope>NUCLEOTIDE SEQUENCE</scope>
    <source>
        <strain evidence="2">DSM 26174</strain>
    </source>
</reference>
<name>A0AAE4BTA3_9BACT</name>
<accession>A0AAE4BTA3</accession>
<sequence>MKKNKILLLIGFIIFMVVILIVMIDISSKTKFPGQINDAQEEVIP</sequence>
<dbReference type="EMBL" id="JAVDQD010000003">
    <property type="protein sequence ID" value="MDR6239740.1"/>
    <property type="molecule type" value="Genomic_DNA"/>
</dbReference>
<evidence type="ECO:0000313" key="2">
    <source>
        <dbReference type="EMBL" id="MDR6239740.1"/>
    </source>
</evidence>
<evidence type="ECO:0000313" key="3">
    <source>
        <dbReference type="Proteomes" id="UP001185092"/>
    </source>
</evidence>
<gene>
    <name evidence="2" type="ORF">HNQ88_002788</name>
</gene>
<keyword evidence="1" id="KW-1133">Transmembrane helix</keyword>
<evidence type="ECO:0000256" key="1">
    <source>
        <dbReference type="SAM" id="Phobius"/>
    </source>
</evidence>
<dbReference type="Proteomes" id="UP001185092">
    <property type="component" value="Unassembled WGS sequence"/>
</dbReference>